<gene>
    <name evidence="12" type="ORF">Sradi_2972800</name>
</gene>
<dbReference type="AlphaFoldDB" id="A0AAW2S0Z6"/>
<dbReference type="InterPro" id="IPR009057">
    <property type="entry name" value="Homeodomain-like_sf"/>
</dbReference>
<reference evidence="12" key="1">
    <citation type="submission" date="2020-06" db="EMBL/GenBank/DDBJ databases">
        <authorList>
            <person name="Li T."/>
            <person name="Hu X."/>
            <person name="Zhang T."/>
            <person name="Song X."/>
            <person name="Zhang H."/>
            <person name="Dai N."/>
            <person name="Sheng W."/>
            <person name="Hou X."/>
            <person name="Wei L."/>
        </authorList>
    </citation>
    <scope>NUCLEOTIDE SEQUENCE</scope>
    <source>
        <strain evidence="12">G02</strain>
        <tissue evidence="12">Leaf</tissue>
    </source>
</reference>
<comment type="caution">
    <text evidence="12">The sequence shown here is derived from an EMBL/GenBank/DDBJ whole genome shotgun (WGS) entry which is preliminary data.</text>
</comment>
<feature type="compositionally biased region" description="Basic and acidic residues" evidence="10">
    <location>
        <begin position="225"/>
        <end position="240"/>
    </location>
</feature>
<evidence type="ECO:0000256" key="7">
    <source>
        <dbReference type="ARBA" id="ARBA00023155"/>
    </source>
</evidence>
<dbReference type="GO" id="GO:0050793">
    <property type="term" value="P:regulation of developmental process"/>
    <property type="evidence" value="ECO:0007669"/>
    <property type="project" value="TreeGrafter"/>
</dbReference>
<dbReference type="PROSITE" id="PS51523">
    <property type="entry name" value="ZF_HD_DIMER"/>
    <property type="match status" value="1"/>
</dbReference>
<dbReference type="NCBIfam" id="TIGR01565">
    <property type="entry name" value="homeo_ZF_HD"/>
    <property type="match status" value="1"/>
</dbReference>
<keyword evidence="6 12" id="KW-0238">DNA-binding</keyword>
<feature type="region of interest" description="Disordered" evidence="10">
    <location>
        <begin position="93"/>
        <end position="177"/>
    </location>
</feature>
<evidence type="ECO:0000256" key="8">
    <source>
        <dbReference type="ARBA" id="ARBA00023163"/>
    </source>
</evidence>
<accession>A0AAW2S0Z6</accession>
<dbReference type="InterPro" id="IPR006455">
    <property type="entry name" value="Homeodomain_ZF_HD"/>
</dbReference>
<comment type="subcellular location">
    <subcellularLocation>
        <location evidence="1">Nucleus</location>
    </subcellularLocation>
</comment>
<dbReference type="InterPro" id="IPR006456">
    <property type="entry name" value="ZF_HD_homeobox_Cys/His_dimer"/>
</dbReference>
<dbReference type="PANTHER" id="PTHR31948:SF72">
    <property type="entry name" value="ZINC-FINGER HOMEODOMAIN PROTEIN 10"/>
    <property type="match status" value="1"/>
</dbReference>
<keyword evidence="3 12" id="KW-0863">Zinc-finger</keyword>
<dbReference type="Pfam" id="PF04770">
    <property type="entry name" value="ZF-HD_dimer"/>
    <property type="match status" value="1"/>
</dbReference>
<evidence type="ECO:0000313" key="12">
    <source>
        <dbReference type="EMBL" id="KAL0385785.1"/>
    </source>
</evidence>
<organism evidence="12">
    <name type="scientific">Sesamum radiatum</name>
    <name type="common">Black benniseed</name>
    <dbReference type="NCBI Taxonomy" id="300843"/>
    <lineage>
        <taxon>Eukaryota</taxon>
        <taxon>Viridiplantae</taxon>
        <taxon>Streptophyta</taxon>
        <taxon>Embryophyta</taxon>
        <taxon>Tracheophyta</taxon>
        <taxon>Spermatophyta</taxon>
        <taxon>Magnoliopsida</taxon>
        <taxon>eudicotyledons</taxon>
        <taxon>Gunneridae</taxon>
        <taxon>Pentapetalae</taxon>
        <taxon>asterids</taxon>
        <taxon>lamiids</taxon>
        <taxon>Lamiales</taxon>
        <taxon>Pedaliaceae</taxon>
        <taxon>Sesamum</taxon>
    </lineage>
</organism>
<evidence type="ECO:0000259" key="11">
    <source>
        <dbReference type="PROSITE" id="PS51523"/>
    </source>
</evidence>
<protein>
    <submittedName>
        <fullName evidence="12">Zinc-finger homeodomain protein 11</fullName>
    </submittedName>
</protein>
<reference evidence="12" key="2">
    <citation type="journal article" date="2024" name="Plant">
        <title>Genomic evolution and insights into agronomic trait innovations of Sesamum species.</title>
        <authorList>
            <person name="Miao H."/>
            <person name="Wang L."/>
            <person name="Qu L."/>
            <person name="Liu H."/>
            <person name="Sun Y."/>
            <person name="Le M."/>
            <person name="Wang Q."/>
            <person name="Wei S."/>
            <person name="Zheng Y."/>
            <person name="Lin W."/>
            <person name="Duan Y."/>
            <person name="Cao H."/>
            <person name="Xiong S."/>
            <person name="Wang X."/>
            <person name="Wei L."/>
            <person name="Li C."/>
            <person name="Ma Q."/>
            <person name="Ju M."/>
            <person name="Zhao R."/>
            <person name="Li G."/>
            <person name="Mu C."/>
            <person name="Tian Q."/>
            <person name="Mei H."/>
            <person name="Zhang T."/>
            <person name="Gao T."/>
            <person name="Zhang H."/>
        </authorList>
    </citation>
    <scope>NUCLEOTIDE SEQUENCE</scope>
    <source>
        <strain evidence="12">G02</strain>
    </source>
</reference>
<evidence type="ECO:0000256" key="4">
    <source>
        <dbReference type="ARBA" id="ARBA00022833"/>
    </source>
</evidence>
<dbReference type="SUPFAM" id="SSF46689">
    <property type="entry name" value="Homeodomain-like"/>
    <property type="match status" value="1"/>
</dbReference>
<evidence type="ECO:0000256" key="10">
    <source>
        <dbReference type="SAM" id="MobiDB-lite"/>
    </source>
</evidence>
<feature type="domain" description="ZF-HD dimerization-type" evidence="11">
    <location>
        <begin position="48"/>
        <end position="93"/>
    </location>
</feature>
<evidence type="ECO:0000256" key="6">
    <source>
        <dbReference type="ARBA" id="ARBA00023125"/>
    </source>
</evidence>
<feature type="compositionally biased region" description="Pro residues" evidence="10">
    <location>
        <begin position="120"/>
        <end position="131"/>
    </location>
</feature>
<sequence length="248" mass="27597">MEVELAPTPTRSPDDAETDTQPHPHATKPFSFIDASAPKNHHPPLPPYKECMKNHAAALGAHAVDGCGEYMPPSSTSLKCAACGCHRNFHRRDSPEYSPTPPILAFHSPPPLPKRSSLSPSPPPAPPPPFQHRPNLLFTLSTAATAEDHQQDPETPTVKHPVGRKRSRTKFSQEQKEKMHSFSEKLGWKLHKSDEAAVEEFCRQVGVAKGVLRVWMHNNKTTFGRKEIMRSSSRNEESRKTNNRSGVD</sequence>
<keyword evidence="5" id="KW-0805">Transcription regulation</keyword>
<dbReference type="GO" id="GO:0005634">
    <property type="term" value="C:nucleus"/>
    <property type="evidence" value="ECO:0007669"/>
    <property type="project" value="UniProtKB-SubCell"/>
</dbReference>
<evidence type="ECO:0000256" key="2">
    <source>
        <dbReference type="ARBA" id="ARBA00022723"/>
    </source>
</evidence>
<dbReference type="PANTHER" id="PTHR31948">
    <property type="entry name" value="ZINC-FINGER HOMEODOMAIN PROTEIN 2"/>
    <property type="match status" value="1"/>
</dbReference>
<dbReference type="NCBIfam" id="TIGR01566">
    <property type="entry name" value="ZF_HD_prot_N"/>
    <property type="match status" value="1"/>
</dbReference>
<evidence type="ECO:0000256" key="1">
    <source>
        <dbReference type="ARBA" id="ARBA00004123"/>
    </source>
</evidence>
<keyword evidence="8" id="KW-0804">Transcription</keyword>
<name>A0AAW2S0Z6_SESRA</name>
<dbReference type="Gene3D" id="1.10.10.60">
    <property type="entry name" value="Homeodomain-like"/>
    <property type="match status" value="1"/>
</dbReference>
<dbReference type="EMBL" id="JACGWJ010000012">
    <property type="protein sequence ID" value="KAL0385785.1"/>
    <property type="molecule type" value="Genomic_DNA"/>
</dbReference>
<feature type="region of interest" description="Disordered" evidence="10">
    <location>
        <begin position="225"/>
        <end position="248"/>
    </location>
</feature>
<keyword evidence="9" id="KW-0539">Nucleus</keyword>
<dbReference type="GO" id="GO:0003700">
    <property type="term" value="F:DNA-binding transcription factor activity"/>
    <property type="evidence" value="ECO:0007669"/>
    <property type="project" value="TreeGrafter"/>
</dbReference>
<evidence type="ECO:0000256" key="5">
    <source>
        <dbReference type="ARBA" id="ARBA00023015"/>
    </source>
</evidence>
<feature type="region of interest" description="Disordered" evidence="10">
    <location>
        <begin position="1"/>
        <end position="47"/>
    </location>
</feature>
<dbReference type="FunFam" id="1.10.10.60:FF:000257">
    <property type="entry name" value="Zinc-finger homeodomain protein 2"/>
    <property type="match status" value="1"/>
</dbReference>
<feature type="compositionally biased region" description="Pro residues" evidence="10">
    <location>
        <begin position="98"/>
        <end position="113"/>
    </location>
</feature>
<proteinExistence type="predicted"/>
<evidence type="ECO:0000256" key="3">
    <source>
        <dbReference type="ARBA" id="ARBA00022771"/>
    </source>
</evidence>
<dbReference type="GO" id="GO:0000976">
    <property type="term" value="F:transcription cis-regulatory region binding"/>
    <property type="evidence" value="ECO:0007669"/>
    <property type="project" value="TreeGrafter"/>
</dbReference>
<evidence type="ECO:0000256" key="9">
    <source>
        <dbReference type="ARBA" id="ARBA00023242"/>
    </source>
</evidence>
<dbReference type="GO" id="GO:0008270">
    <property type="term" value="F:zinc ion binding"/>
    <property type="evidence" value="ECO:0007669"/>
    <property type="project" value="UniProtKB-KW"/>
</dbReference>
<keyword evidence="4" id="KW-0862">Zinc</keyword>
<keyword evidence="2" id="KW-0479">Metal-binding</keyword>
<keyword evidence="7 12" id="KW-0371">Homeobox</keyword>